<accession>A0A2P2IH28</accession>
<reference evidence="1" key="1">
    <citation type="submission" date="2018-02" db="EMBL/GenBank/DDBJ databases">
        <title>Rhizophora mucronata_Transcriptome.</title>
        <authorList>
            <person name="Meera S.P."/>
            <person name="Sreeshan A."/>
            <person name="Augustine A."/>
        </authorList>
    </citation>
    <scope>NUCLEOTIDE SEQUENCE</scope>
    <source>
        <tissue evidence="1">Leaf</tissue>
    </source>
</reference>
<proteinExistence type="predicted"/>
<organism evidence="1">
    <name type="scientific">Rhizophora mucronata</name>
    <name type="common">Asiatic mangrove</name>
    <dbReference type="NCBI Taxonomy" id="61149"/>
    <lineage>
        <taxon>Eukaryota</taxon>
        <taxon>Viridiplantae</taxon>
        <taxon>Streptophyta</taxon>
        <taxon>Embryophyta</taxon>
        <taxon>Tracheophyta</taxon>
        <taxon>Spermatophyta</taxon>
        <taxon>Magnoliopsida</taxon>
        <taxon>eudicotyledons</taxon>
        <taxon>Gunneridae</taxon>
        <taxon>Pentapetalae</taxon>
        <taxon>rosids</taxon>
        <taxon>fabids</taxon>
        <taxon>Malpighiales</taxon>
        <taxon>Rhizophoraceae</taxon>
        <taxon>Rhizophora</taxon>
    </lineage>
</organism>
<sequence>MGSQSGPVQKHRAKLSTFQRPSLYKRQFFPQLPLAAQLLHFAPRGTEQQRTLNPLH</sequence>
<dbReference type="AlphaFoldDB" id="A0A2P2IH28"/>
<name>A0A2P2IH28_RHIMU</name>
<protein>
    <submittedName>
        <fullName evidence="1">Pleiotropic drug resistance protein 3</fullName>
    </submittedName>
</protein>
<evidence type="ECO:0000313" key="1">
    <source>
        <dbReference type="EMBL" id="MBW80511.1"/>
    </source>
</evidence>
<dbReference type="EMBL" id="GGEC01000028">
    <property type="protein sequence ID" value="MBW80511.1"/>
    <property type="molecule type" value="Transcribed_RNA"/>
</dbReference>